<name>E4ZYH4_LEPMJ</name>
<gene>
    <name evidence="1" type="ORF">LEMA_P107650.1</name>
</gene>
<proteinExistence type="predicted"/>
<dbReference type="Proteomes" id="UP000002668">
    <property type="component" value="Genome"/>
</dbReference>
<dbReference type="PANTHER" id="PTHR31987">
    <property type="entry name" value="GLUTAMINASE A-RELATED"/>
    <property type="match status" value="1"/>
</dbReference>
<dbReference type="HOGENOM" id="CLU_2223736_0_0_1"/>
<dbReference type="InParanoid" id="E4ZYH4"/>
<organism evidence="2">
    <name type="scientific">Leptosphaeria maculans (strain JN3 / isolate v23.1.3 / race Av1-4-5-6-7-8)</name>
    <name type="common">Blackleg fungus</name>
    <name type="synonym">Phoma lingam</name>
    <dbReference type="NCBI Taxonomy" id="985895"/>
    <lineage>
        <taxon>Eukaryota</taxon>
        <taxon>Fungi</taxon>
        <taxon>Dikarya</taxon>
        <taxon>Ascomycota</taxon>
        <taxon>Pezizomycotina</taxon>
        <taxon>Dothideomycetes</taxon>
        <taxon>Pleosporomycetidae</taxon>
        <taxon>Pleosporales</taxon>
        <taxon>Pleosporineae</taxon>
        <taxon>Leptosphaeriaceae</taxon>
        <taxon>Plenodomus</taxon>
        <taxon>Plenodomus lingam/Leptosphaeria maculans species complex</taxon>
    </lineage>
</organism>
<dbReference type="AlphaFoldDB" id="E4ZYH4"/>
<dbReference type="InterPro" id="IPR052743">
    <property type="entry name" value="Glutaminase_GtaA"/>
</dbReference>
<evidence type="ECO:0000313" key="2">
    <source>
        <dbReference type="Proteomes" id="UP000002668"/>
    </source>
</evidence>
<accession>E4ZYH4</accession>
<evidence type="ECO:0000313" key="1">
    <source>
        <dbReference type="EMBL" id="CBX96500.1"/>
    </source>
</evidence>
<dbReference type="VEuPathDB" id="FungiDB:LEMA_P107650.1"/>
<keyword evidence="2" id="KW-1185">Reference proteome</keyword>
<dbReference type="OMA" id="YTHAYSR"/>
<reference evidence="2" key="1">
    <citation type="journal article" date="2011" name="Nat. Commun.">
        <title>Effector diversification within compartments of the Leptosphaeria maculans genome affected by Repeat-Induced Point mutations.</title>
        <authorList>
            <person name="Rouxel T."/>
            <person name="Grandaubert J."/>
            <person name="Hane J.K."/>
            <person name="Hoede C."/>
            <person name="van de Wouw A.P."/>
            <person name="Couloux A."/>
            <person name="Dominguez V."/>
            <person name="Anthouard V."/>
            <person name="Bally P."/>
            <person name="Bourras S."/>
            <person name="Cozijnsen A.J."/>
            <person name="Ciuffetti L.M."/>
            <person name="Degrave A."/>
            <person name="Dilmaghani A."/>
            <person name="Duret L."/>
            <person name="Fudal I."/>
            <person name="Goodwin S.B."/>
            <person name="Gout L."/>
            <person name="Glaser N."/>
            <person name="Linglin J."/>
            <person name="Kema G.H.J."/>
            <person name="Lapalu N."/>
            <person name="Lawrence C.B."/>
            <person name="May K."/>
            <person name="Meyer M."/>
            <person name="Ollivier B."/>
            <person name="Poulain J."/>
            <person name="Schoch C.L."/>
            <person name="Simon A."/>
            <person name="Spatafora J.W."/>
            <person name="Stachowiak A."/>
            <person name="Turgeon B.G."/>
            <person name="Tyler B.M."/>
            <person name="Vincent D."/>
            <person name="Weissenbach J."/>
            <person name="Amselem J."/>
            <person name="Quesneville H."/>
            <person name="Oliver R.P."/>
            <person name="Wincker P."/>
            <person name="Balesdent M.-H."/>
            <person name="Howlett B.J."/>
        </authorList>
    </citation>
    <scope>NUCLEOTIDE SEQUENCE [LARGE SCALE GENOMIC DNA]</scope>
    <source>
        <strain evidence="2">JN3 / isolate v23.1.3 / race Av1-4-5-6-7-8</strain>
    </source>
</reference>
<protein>
    <submittedName>
        <fullName evidence="1">Predicted protein</fullName>
    </submittedName>
</protein>
<dbReference type="OrthoDB" id="431715at2759"/>
<dbReference type="STRING" id="985895.E4ZYH4"/>
<sequence length="106" mass="11751">MGATYGITFGGLFATVLQIGSTFFPARPAALPLAVKSAYFSAWLPAGSNDNKGGYLPGRWPTFWTYTHAYSRQCWPELFLCRRQYLGWTGLIEFDGKALTWMGAPS</sequence>
<dbReference type="EMBL" id="FP929129">
    <property type="protein sequence ID" value="CBX96500.1"/>
    <property type="molecule type" value="Genomic_DNA"/>
</dbReference>
<dbReference type="PANTHER" id="PTHR31987:SF1">
    <property type="entry name" value="GLUTAMINASE A"/>
    <property type="match status" value="1"/>
</dbReference>